<proteinExistence type="predicted"/>
<dbReference type="PROSITE" id="PS51257">
    <property type="entry name" value="PROKAR_LIPOPROTEIN"/>
    <property type="match status" value="1"/>
</dbReference>
<keyword evidence="2" id="KW-1185">Reference proteome</keyword>
<evidence type="ECO:0000313" key="2">
    <source>
        <dbReference type="Proteomes" id="UP001168528"/>
    </source>
</evidence>
<dbReference type="Proteomes" id="UP001168528">
    <property type="component" value="Unassembled WGS sequence"/>
</dbReference>
<sequence length="233" mass="27295">MRLVLLFSIFGLFSCARQEEEVAQPAGKLEYSYIAYDLECCTMVELKQQPLQYSSSVKDSIHTLTYIYEVEQTPDTITYILKEAQKFDAQLVSKGNHMRDHMLPMVNSTSLFFFGNAEVKKEYKVYKYASNAVTMDGCVSLFWVPEIGIILKRNPSWRSFQKLRTNNDSLNRQIELLIDVIVQDQEFYRGCGFEIPDEGFELERKRMILEKEQQLLQRQKRILELQKKQSKGK</sequence>
<gene>
    <name evidence="1" type="ORF">Q0590_36215</name>
</gene>
<name>A0ABT8RI42_9BACT</name>
<evidence type="ECO:0000313" key="1">
    <source>
        <dbReference type="EMBL" id="MDO1451776.1"/>
    </source>
</evidence>
<comment type="caution">
    <text evidence="1">The sequence shown here is derived from an EMBL/GenBank/DDBJ whole genome shotgun (WGS) entry which is preliminary data.</text>
</comment>
<dbReference type="RefSeq" id="WP_302042573.1">
    <property type="nucleotide sequence ID" value="NZ_JAUKPO010000090.1"/>
</dbReference>
<dbReference type="EMBL" id="JAUKPO010000090">
    <property type="protein sequence ID" value="MDO1451776.1"/>
    <property type="molecule type" value="Genomic_DNA"/>
</dbReference>
<reference evidence="1" key="1">
    <citation type="submission" date="2023-07" db="EMBL/GenBank/DDBJ databases">
        <title>The genome sequence of Rhodocytophaga aerolata KACC 12507.</title>
        <authorList>
            <person name="Zhang X."/>
        </authorList>
    </citation>
    <scope>NUCLEOTIDE SEQUENCE</scope>
    <source>
        <strain evidence="1">KACC 12507</strain>
    </source>
</reference>
<accession>A0ABT8RI42</accession>
<evidence type="ECO:0008006" key="3">
    <source>
        <dbReference type="Google" id="ProtNLM"/>
    </source>
</evidence>
<organism evidence="1 2">
    <name type="scientific">Rhodocytophaga aerolata</name>
    <dbReference type="NCBI Taxonomy" id="455078"/>
    <lineage>
        <taxon>Bacteria</taxon>
        <taxon>Pseudomonadati</taxon>
        <taxon>Bacteroidota</taxon>
        <taxon>Cytophagia</taxon>
        <taxon>Cytophagales</taxon>
        <taxon>Rhodocytophagaceae</taxon>
        <taxon>Rhodocytophaga</taxon>
    </lineage>
</organism>
<protein>
    <recommendedName>
        <fullName evidence="3">Lipoprotein</fullName>
    </recommendedName>
</protein>